<proteinExistence type="predicted"/>
<comment type="caution">
    <text evidence="1">The sequence shown here is derived from an EMBL/GenBank/DDBJ whole genome shotgun (WGS) entry which is preliminary data.</text>
</comment>
<evidence type="ECO:0000313" key="1">
    <source>
        <dbReference type="EMBL" id="KAH7054196.1"/>
    </source>
</evidence>
<sequence>MGAAGRRATATPGGEAELIPRLLPLLLLLPGRGVGIQLKYGATASPVDGVEGKEGPGVEGRLAAMPLPALTVLFVIAVSGRSSEEAVKEVSDDVEAWKRCRAGL</sequence>
<accession>A0ABQ8GFE4</accession>
<dbReference type="EMBL" id="JAGTJR010000009">
    <property type="protein sequence ID" value="KAH7054196.1"/>
    <property type="molecule type" value="Genomic_DNA"/>
</dbReference>
<protein>
    <submittedName>
        <fullName evidence="1">Uncharacterized protein</fullName>
    </submittedName>
</protein>
<name>A0ABQ8GFE4_9PEZI</name>
<gene>
    <name evidence="1" type="ORF">B0J12DRAFT_656801</name>
</gene>
<evidence type="ECO:0000313" key="2">
    <source>
        <dbReference type="Proteomes" id="UP000774617"/>
    </source>
</evidence>
<keyword evidence="2" id="KW-1185">Reference proteome</keyword>
<reference evidence="1 2" key="1">
    <citation type="journal article" date="2021" name="Nat. Commun.">
        <title>Genetic determinants of endophytism in the Arabidopsis root mycobiome.</title>
        <authorList>
            <person name="Mesny F."/>
            <person name="Miyauchi S."/>
            <person name="Thiergart T."/>
            <person name="Pickel B."/>
            <person name="Atanasova L."/>
            <person name="Karlsson M."/>
            <person name="Huettel B."/>
            <person name="Barry K.W."/>
            <person name="Haridas S."/>
            <person name="Chen C."/>
            <person name="Bauer D."/>
            <person name="Andreopoulos W."/>
            <person name="Pangilinan J."/>
            <person name="LaButti K."/>
            <person name="Riley R."/>
            <person name="Lipzen A."/>
            <person name="Clum A."/>
            <person name="Drula E."/>
            <person name="Henrissat B."/>
            <person name="Kohler A."/>
            <person name="Grigoriev I.V."/>
            <person name="Martin F.M."/>
            <person name="Hacquard S."/>
        </authorList>
    </citation>
    <scope>NUCLEOTIDE SEQUENCE [LARGE SCALE GENOMIC DNA]</scope>
    <source>
        <strain evidence="1 2">MPI-SDFR-AT-0080</strain>
    </source>
</reference>
<dbReference type="Proteomes" id="UP000774617">
    <property type="component" value="Unassembled WGS sequence"/>
</dbReference>
<organism evidence="1 2">
    <name type="scientific">Macrophomina phaseolina</name>
    <dbReference type="NCBI Taxonomy" id="35725"/>
    <lineage>
        <taxon>Eukaryota</taxon>
        <taxon>Fungi</taxon>
        <taxon>Dikarya</taxon>
        <taxon>Ascomycota</taxon>
        <taxon>Pezizomycotina</taxon>
        <taxon>Dothideomycetes</taxon>
        <taxon>Dothideomycetes incertae sedis</taxon>
        <taxon>Botryosphaeriales</taxon>
        <taxon>Botryosphaeriaceae</taxon>
        <taxon>Macrophomina</taxon>
    </lineage>
</organism>